<feature type="transmembrane region" description="Helical" evidence="1">
    <location>
        <begin position="90"/>
        <end position="113"/>
    </location>
</feature>
<protein>
    <submittedName>
        <fullName evidence="4">DUF4126 domain-containing protein</fullName>
    </submittedName>
</protein>
<accession>A0ABS2WP96</accession>
<keyword evidence="5" id="KW-1185">Reference proteome</keyword>
<evidence type="ECO:0000313" key="4">
    <source>
        <dbReference type="EMBL" id="MBN2963233.1"/>
    </source>
</evidence>
<gene>
    <name evidence="4" type="ORF">JWV37_00430</name>
</gene>
<keyword evidence="1" id="KW-0812">Transmembrane</keyword>
<organism evidence="4 5">
    <name type="scientific">Sulfurospirillum tamanense</name>
    <dbReference type="NCBI Taxonomy" id="2813362"/>
    <lineage>
        <taxon>Bacteria</taxon>
        <taxon>Pseudomonadati</taxon>
        <taxon>Campylobacterota</taxon>
        <taxon>Epsilonproteobacteria</taxon>
        <taxon>Campylobacterales</taxon>
        <taxon>Sulfurospirillaceae</taxon>
        <taxon>Sulfurospirillum</taxon>
    </lineage>
</organism>
<dbReference type="InterPro" id="IPR025196">
    <property type="entry name" value="DUF4126"/>
</dbReference>
<dbReference type="InterPro" id="IPR018649">
    <property type="entry name" value="SHOCT"/>
</dbReference>
<keyword evidence="1" id="KW-0472">Membrane</keyword>
<reference evidence="4 5" key="3">
    <citation type="submission" date="2021-02" db="EMBL/GenBank/DDBJ databases">
        <authorList>
            <person name="Merkel A.Y."/>
        </authorList>
    </citation>
    <scope>NUCLEOTIDE SEQUENCE [LARGE SCALE GENOMIC DNA]</scope>
    <source>
        <strain evidence="4 5">T05b</strain>
    </source>
</reference>
<feature type="transmembrane region" description="Helical" evidence="1">
    <location>
        <begin position="23"/>
        <end position="43"/>
    </location>
</feature>
<dbReference type="RefSeq" id="WP_205457671.1">
    <property type="nucleotide sequence ID" value="NZ_JAFHKK010000001.1"/>
</dbReference>
<evidence type="ECO:0000256" key="1">
    <source>
        <dbReference type="SAM" id="Phobius"/>
    </source>
</evidence>
<keyword evidence="1" id="KW-1133">Transmembrane helix</keyword>
<comment type="caution">
    <text evidence="4">The sequence shown here is derived from an EMBL/GenBank/DDBJ whole genome shotgun (WGS) entry which is preliminary data.</text>
</comment>
<feature type="transmembrane region" description="Helical" evidence="1">
    <location>
        <begin position="160"/>
        <end position="181"/>
    </location>
</feature>
<dbReference type="Pfam" id="PF09851">
    <property type="entry name" value="SHOCT"/>
    <property type="match status" value="1"/>
</dbReference>
<name>A0ABS2WP96_9BACT</name>
<dbReference type="Proteomes" id="UP000703590">
    <property type="component" value="Unassembled WGS sequence"/>
</dbReference>
<evidence type="ECO:0000313" key="5">
    <source>
        <dbReference type="Proteomes" id="UP000703590"/>
    </source>
</evidence>
<reference evidence="5" key="1">
    <citation type="submission" date="2021-02" db="EMBL/GenBank/DDBJ databases">
        <title>Sulfurospirillum tamanensis sp. nov.</title>
        <authorList>
            <person name="Merkel A.Y."/>
        </authorList>
    </citation>
    <scope>NUCLEOTIDE SEQUENCE [LARGE SCALE GENOMIC DNA]</scope>
    <source>
        <strain evidence="5">T05b</strain>
    </source>
</reference>
<feature type="domain" description="DUF4126" evidence="3">
    <location>
        <begin position="11"/>
        <end position="183"/>
    </location>
</feature>
<evidence type="ECO:0000259" key="2">
    <source>
        <dbReference type="Pfam" id="PF09851"/>
    </source>
</evidence>
<dbReference type="EMBL" id="JAFHKK010000001">
    <property type="protein sequence ID" value="MBN2963233.1"/>
    <property type="molecule type" value="Genomic_DNA"/>
</dbReference>
<feature type="domain" description="SHOCT" evidence="2">
    <location>
        <begin position="216"/>
        <end position="242"/>
    </location>
</feature>
<feature type="transmembrane region" description="Helical" evidence="1">
    <location>
        <begin position="49"/>
        <end position="69"/>
    </location>
</feature>
<dbReference type="Pfam" id="PF13548">
    <property type="entry name" value="DUF4126"/>
    <property type="match status" value="1"/>
</dbReference>
<evidence type="ECO:0000259" key="3">
    <source>
        <dbReference type="Pfam" id="PF13548"/>
    </source>
</evidence>
<proteinExistence type="predicted"/>
<sequence>MEQYNDLIQTIALAMGASWASGINLYATLLVLGIGATQGAIVLPPALEVLSNPMVIGAAGLMYMVEFIADKTPGVDSGWDAIHTFVRIPAGALLAAGAVGEVAPAMAMAAAILGGGMAASTHATKAGSRVMINTSPEPFSNWGASVGEDMLVFAGLWTALNHPVLFLVLLVFFVGIMVWVLPKIARAIKRVFGLLGRMLGLGKQEFSQPKEGPYETLEKLKHLCDIGAITEEEYEKEKAKILHPPS</sequence>
<reference evidence="4 5" key="2">
    <citation type="submission" date="2021-02" db="EMBL/GenBank/DDBJ databases">
        <title>Sulfurospirillum tamanensis sp. nov.</title>
        <authorList>
            <person name="Frolova A."/>
            <person name="Merkel A."/>
            <person name="Slobodkin A."/>
        </authorList>
    </citation>
    <scope>NUCLEOTIDE SEQUENCE [LARGE SCALE GENOMIC DNA]</scope>
    <source>
        <strain evidence="4 5">T05b</strain>
    </source>
</reference>